<dbReference type="EMBL" id="MK072158">
    <property type="protein sequence ID" value="AYV79604.1"/>
    <property type="molecule type" value="Genomic_DNA"/>
</dbReference>
<dbReference type="InterPro" id="IPR006350">
    <property type="entry name" value="Intron_endoG1"/>
</dbReference>
<dbReference type="Pfam" id="PF01541">
    <property type="entry name" value="GIY-YIG"/>
    <property type="match status" value="1"/>
</dbReference>
<dbReference type="InterPro" id="IPR035901">
    <property type="entry name" value="GIY-YIG_endonuc_sf"/>
</dbReference>
<dbReference type="PROSITE" id="PS50164">
    <property type="entry name" value="GIY_YIG"/>
    <property type="match status" value="1"/>
</dbReference>
<gene>
    <name evidence="3" type="ORF">Faunusvirus27_5</name>
</gene>
<evidence type="ECO:0000256" key="1">
    <source>
        <dbReference type="SAM" id="MobiDB-lite"/>
    </source>
</evidence>
<organism evidence="3">
    <name type="scientific">Faunusvirus sp</name>
    <dbReference type="NCBI Taxonomy" id="2487766"/>
    <lineage>
        <taxon>Viruses</taxon>
        <taxon>Varidnaviria</taxon>
        <taxon>Bamfordvirae</taxon>
        <taxon>Nucleocytoviricota</taxon>
        <taxon>Megaviricetes</taxon>
        <taxon>Imitervirales</taxon>
        <taxon>Mimiviridae</taxon>
    </lineage>
</organism>
<protein>
    <recommendedName>
        <fullName evidence="2">GIY-YIG domain-containing protein</fullName>
    </recommendedName>
</protein>
<evidence type="ECO:0000259" key="2">
    <source>
        <dbReference type="PROSITE" id="PS50164"/>
    </source>
</evidence>
<evidence type="ECO:0000313" key="3">
    <source>
        <dbReference type="EMBL" id="AYV79604.1"/>
    </source>
</evidence>
<dbReference type="GO" id="GO:0004519">
    <property type="term" value="F:endonuclease activity"/>
    <property type="evidence" value="ECO:0007669"/>
    <property type="project" value="InterPro"/>
</dbReference>
<feature type="region of interest" description="Disordered" evidence="1">
    <location>
        <begin position="100"/>
        <end position="141"/>
    </location>
</feature>
<name>A0A3G4ZZ71_9VIRU</name>
<dbReference type="InterPro" id="IPR000305">
    <property type="entry name" value="GIY-YIG_endonuc"/>
</dbReference>
<dbReference type="SUPFAM" id="SSF82771">
    <property type="entry name" value="GIY-YIG endonuclease"/>
    <property type="match status" value="1"/>
</dbReference>
<sequence length="197" mass="22956">MGDIYLLTSPSGKQYVGQTVKFARSGKKQGYLVRWNSHISEANRNINYSRVLDAAIRKHGHENFKVELLEECEEDEMNEREQYYIKTINTMSPNGYNLTEGGSNGRQSEETCQRKSISGMGKNKGNIYPKRPRKNDDENDLPKYMRKYTDARGRKGYRIVHHPKCKSKSFIAMNRTLNEKYKKCLDYLNELNKINTI</sequence>
<accession>A0A3G4ZZ71</accession>
<reference evidence="3" key="1">
    <citation type="submission" date="2018-10" db="EMBL/GenBank/DDBJ databases">
        <title>Hidden diversity of soil giant viruses.</title>
        <authorList>
            <person name="Schulz F."/>
            <person name="Alteio L."/>
            <person name="Goudeau D."/>
            <person name="Ryan E.M."/>
            <person name="Malmstrom R.R."/>
            <person name="Blanchard J."/>
            <person name="Woyke T."/>
        </authorList>
    </citation>
    <scope>NUCLEOTIDE SEQUENCE</scope>
    <source>
        <strain evidence="3">FNV1</strain>
    </source>
</reference>
<proteinExistence type="predicted"/>
<dbReference type="NCBIfam" id="TIGR01453">
    <property type="entry name" value="grpIintron_endo"/>
    <property type="match status" value="1"/>
</dbReference>
<feature type="domain" description="GIY-YIG" evidence="2">
    <location>
        <begin position="1"/>
        <end position="98"/>
    </location>
</feature>
<dbReference type="SMART" id="SM00465">
    <property type="entry name" value="GIYc"/>
    <property type="match status" value="1"/>
</dbReference>
<dbReference type="Gene3D" id="3.40.1440.10">
    <property type="entry name" value="GIY-YIG endonuclease"/>
    <property type="match status" value="1"/>
</dbReference>